<reference evidence="2 3" key="1">
    <citation type="submission" date="2024-05" db="EMBL/GenBank/DDBJ databases">
        <title>Long read based assembly of the Candida bracarensis genome reveals expanded adhesin content.</title>
        <authorList>
            <person name="Marcet-Houben M."/>
            <person name="Ksiezopolska E."/>
            <person name="Gabaldon T."/>
        </authorList>
    </citation>
    <scope>NUCLEOTIDE SEQUENCE [LARGE SCALE GENOMIC DNA]</scope>
    <source>
        <strain evidence="2 3">CBM6</strain>
    </source>
</reference>
<dbReference type="SMART" id="SM00995">
    <property type="entry name" value="AD"/>
    <property type="match status" value="1"/>
</dbReference>
<dbReference type="PROSITE" id="PS52001">
    <property type="entry name" value="AD"/>
    <property type="match status" value="1"/>
</dbReference>
<dbReference type="Proteomes" id="UP001623330">
    <property type="component" value="Unassembled WGS sequence"/>
</dbReference>
<dbReference type="InterPro" id="IPR047574">
    <property type="entry name" value="AD"/>
</dbReference>
<organism evidence="2 3">
    <name type="scientific">Nakaseomyces bracarensis</name>
    <dbReference type="NCBI Taxonomy" id="273131"/>
    <lineage>
        <taxon>Eukaryota</taxon>
        <taxon>Fungi</taxon>
        <taxon>Dikarya</taxon>
        <taxon>Ascomycota</taxon>
        <taxon>Saccharomycotina</taxon>
        <taxon>Saccharomycetes</taxon>
        <taxon>Saccharomycetales</taxon>
        <taxon>Saccharomycetaceae</taxon>
        <taxon>Nakaseomyces</taxon>
    </lineage>
</organism>
<dbReference type="InterPro" id="IPR048478">
    <property type="entry name" value="LSM12_LSM"/>
</dbReference>
<dbReference type="Pfam" id="PF09793">
    <property type="entry name" value="AD"/>
    <property type="match status" value="1"/>
</dbReference>
<dbReference type="InterPro" id="IPR019181">
    <property type="entry name" value="LSM12_ABD"/>
</dbReference>
<dbReference type="InterPro" id="IPR039683">
    <property type="entry name" value="Lsm12-like"/>
</dbReference>
<dbReference type="InterPro" id="IPR016521">
    <property type="entry name" value="RNA-processing_Lsm12"/>
</dbReference>
<accession>A0ABR4NQK4</accession>
<proteinExistence type="predicted"/>
<evidence type="ECO:0000259" key="1">
    <source>
        <dbReference type="PROSITE" id="PS52001"/>
    </source>
</evidence>
<dbReference type="Pfam" id="PF21166">
    <property type="entry name" value="LSM12_LSM"/>
    <property type="match status" value="1"/>
</dbReference>
<evidence type="ECO:0000313" key="3">
    <source>
        <dbReference type="Proteomes" id="UP001623330"/>
    </source>
</evidence>
<dbReference type="PIRSF" id="PIRSF007783">
    <property type="entry name" value="UCP007783_YHR121w"/>
    <property type="match status" value="1"/>
</dbReference>
<name>A0ABR4NQK4_9SACH</name>
<protein>
    <recommendedName>
        <fullName evidence="1">AD domain-containing protein</fullName>
    </recommendedName>
</protein>
<sequence>MSINLEQALGFRVRITNVLHDVVEGKVYSYNSTSNTLTIQLPKRTQTTPSFKIIKCSFIKTLEVIGDKPSYNSFKKQQIKPSLVNIDRVQTLLNSRIASSKKEMDMKKRGITREAQYVFDALSRTVSDTRWDGKNIVVLDDIIIAPPYKIENICSLSEHSNQSLNLIHRIIEKSWKDLENNKKGG</sequence>
<feature type="domain" description="AD" evidence="1">
    <location>
        <begin position="82"/>
        <end position="179"/>
    </location>
</feature>
<evidence type="ECO:0000313" key="2">
    <source>
        <dbReference type="EMBL" id="KAL3230522.1"/>
    </source>
</evidence>
<keyword evidence="3" id="KW-1185">Reference proteome</keyword>
<gene>
    <name evidence="2" type="ORF">RNJ44_00971</name>
</gene>
<comment type="caution">
    <text evidence="2">The sequence shown here is derived from an EMBL/GenBank/DDBJ whole genome shotgun (WGS) entry which is preliminary data.</text>
</comment>
<dbReference type="EMBL" id="JBEVYD010000009">
    <property type="protein sequence ID" value="KAL3230522.1"/>
    <property type="molecule type" value="Genomic_DNA"/>
</dbReference>
<dbReference type="PANTHER" id="PTHR13542">
    <property type="entry name" value="LSM12 HOMOLOG"/>
    <property type="match status" value="1"/>
</dbReference>